<dbReference type="OrthoDB" id="9804700at2"/>
<keyword evidence="5 6" id="KW-0472">Membrane</keyword>
<evidence type="ECO:0000256" key="6">
    <source>
        <dbReference type="SAM" id="Phobius"/>
    </source>
</evidence>
<evidence type="ECO:0000256" key="4">
    <source>
        <dbReference type="ARBA" id="ARBA00022989"/>
    </source>
</evidence>
<feature type="transmembrane region" description="Helical" evidence="6">
    <location>
        <begin position="42"/>
        <end position="64"/>
    </location>
</feature>
<name>A0A091B2Y6_9GAMM</name>
<comment type="caution">
    <text evidence="7">The sequence shown here is derived from an EMBL/GenBank/DDBJ whole genome shotgun (WGS) entry which is preliminary data.</text>
</comment>
<dbReference type="AlphaFoldDB" id="A0A091B2Y6"/>
<dbReference type="Proteomes" id="UP000029393">
    <property type="component" value="Unassembled WGS sequence"/>
</dbReference>
<dbReference type="Gene3D" id="1.20.1740.10">
    <property type="entry name" value="Amino acid/polyamine transporter I"/>
    <property type="match status" value="1"/>
</dbReference>
<dbReference type="GO" id="GO:0015171">
    <property type="term" value="F:amino acid transmembrane transporter activity"/>
    <property type="evidence" value="ECO:0007669"/>
    <property type="project" value="TreeGrafter"/>
</dbReference>
<dbReference type="PATRIC" id="fig|1384056.3.peg.1534"/>
<dbReference type="PIRSF" id="PIRSF006060">
    <property type="entry name" value="AA_transporter"/>
    <property type="match status" value="1"/>
</dbReference>
<evidence type="ECO:0000313" key="7">
    <source>
        <dbReference type="EMBL" id="KFN46051.1"/>
    </source>
</evidence>
<feature type="transmembrane region" description="Helical" evidence="6">
    <location>
        <begin position="331"/>
        <end position="355"/>
    </location>
</feature>
<evidence type="ECO:0000256" key="3">
    <source>
        <dbReference type="ARBA" id="ARBA00022692"/>
    </source>
</evidence>
<evidence type="ECO:0000256" key="1">
    <source>
        <dbReference type="ARBA" id="ARBA00004141"/>
    </source>
</evidence>
<sequence length="495" mass="52277">MFKNLLIIKPVTAQPHVDAGEPVEGSLKGEANLKRVLGARHLLLLGVGAIIGAGIFVMTGQAAANHAGPAIMLSFVLAGLACAFAGLCYAEFAAMIPVSGSAYSYTYATLGEAIAWFVGWSLVLEYLFAASAVAVGWSAYTISLLENLAAMAGSGWKFPAWLASAPFTYTNGEVLMTGSLFNLPAVLIVGAVGVLCYVGMRQSAFANAIIVAIKVTVILALIGFGSQYVNPENWVPFIPENEGGDRFGWEGVLRGASIVFFAYIGFDAVSTAAQEAKNPQRDMPIGILGSLVVCTLLYIIVAAVLTGMVPYTELGTAKPVATALEPYADLAWLKLAVEIGAVAGLSSVILVMLMGQPRIFFAMSRDGLLPKFFGAAHPKFGTPHKATVVVALVAAALAAFFPLGVLGDLVSMGTLLAFATVCIGVLVLRKTRPDLPRAFRVPFAPVVCVLGALSCLALVFFMGWYNWALLGAWTLIGFTIYFGYGYRHSHLRRGA</sequence>
<feature type="transmembrane region" description="Helical" evidence="6">
    <location>
        <begin position="409"/>
        <end position="429"/>
    </location>
</feature>
<evidence type="ECO:0000256" key="2">
    <source>
        <dbReference type="ARBA" id="ARBA00022448"/>
    </source>
</evidence>
<reference evidence="7 8" key="1">
    <citation type="submission" date="2013-09" db="EMBL/GenBank/DDBJ databases">
        <title>Genome sequencing of Arenimonas metalli.</title>
        <authorList>
            <person name="Chen F."/>
            <person name="Wang G."/>
        </authorList>
    </citation>
    <scope>NUCLEOTIDE SEQUENCE [LARGE SCALE GENOMIC DNA]</scope>
    <source>
        <strain evidence="7 8">CF5-1</strain>
    </source>
</reference>
<organism evidence="7 8">
    <name type="scientific">Arenimonas metalli CF5-1</name>
    <dbReference type="NCBI Taxonomy" id="1384056"/>
    <lineage>
        <taxon>Bacteria</taxon>
        <taxon>Pseudomonadati</taxon>
        <taxon>Pseudomonadota</taxon>
        <taxon>Gammaproteobacteria</taxon>
        <taxon>Lysobacterales</taxon>
        <taxon>Lysobacteraceae</taxon>
        <taxon>Arenimonas</taxon>
    </lineage>
</organism>
<dbReference type="STRING" id="1384056.N787_11600"/>
<evidence type="ECO:0008006" key="9">
    <source>
        <dbReference type="Google" id="ProtNLM"/>
    </source>
</evidence>
<comment type="subcellular location">
    <subcellularLocation>
        <location evidence="1">Membrane</location>
        <topology evidence="1">Multi-pass membrane protein</topology>
    </subcellularLocation>
</comment>
<feature type="transmembrane region" description="Helical" evidence="6">
    <location>
        <begin position="70"/>
        <end position="92"/>
    </location>
</feature>
<proteinExistence type="predicted"/>
<dbReference type="PANTHER" id="PTHR43243">
    <property type="entry name" value="INNER MEMBRANE TRANSPORTER YGJI-RELATED"/>
    <property type="match status" value="1"/>
</dbReference>
<keyword evidence="4 6" id="KW-1133">Transmembrane helix</keyword>
<protein>
    <recommendedName>
        <fullName evidence="9">Amino acid permease</fullName>
    </recommendedName>
</protein>
<dbReference type="InterPro" id="IPR002293">
    <property type="entry name" value="AA/rel_permease1"/>
</dbReference>
<dbReference type="eggNOG" id="COG0531">
    <property type="taxonomic scope" value="Bacteria"/>
</dbReference>
<gene>
    <name evidence="7" type="ORF">N787_11600</name>
</gene>
<feature type="transmembrane region" description="Helical" evidence="6">
    <location>
        <begin position="467"/>
        <end position="486"/>
    </location>
</feature>
<keyword evidence="8" id="KW-1185">Reference proteome</keyword>
<keyword evidence="2" id="KW-0813">Transport</keyword>
<dbReference type="PANTHER" id="PTHR43243:SF4">
    <property type="entry name" value="CATIONIC AMINO ACID TRANSPORTER 4"/>
    <property type="match status" value="1"/>
</dbReference>
<feature type="transmembrane region" description="Helical" evidence="6">
    <location>
        <begin position="386"/>
        <end position="403"/>
    </location>
</feature>
<evidence type="ECO:0000256" key="5">
    <source>
        <dbReference type="ARBA" id="ARBA00023136"/>
    </source>
</evidence>
<feature type="transmembrane region" description="Helical" evidence="6">
    <location>
        <begin position="287"/>
        <end position="311"/>
    </location>
</feature>
<feature type="transmembrane region" description="Helical" evidence="6">
    <location>
        <begin position="247"/>
        <end position="266"/>
    </location>
</feature>
<dbReference type="Pfam" id="PF13520">
    <property type="entry name" value="AA_permease_2"/>
    <property type="match status" value="1"/>
</dbReference>
<feature type="transmembrane region" description="Helical" evidence="6">
    <location>
        <begin position="441"/>
        <end position="461"/>
    </location>
</feature>
<dbReference type="GO" id="GO:0016020">
    <property type="term" value="C:membrane"/>
    <property type="evidence" value="ECO:0007669"/>
    <property type="project" value="UniProtKB-SubCell"/>
</dbReference>
<feature type="transmembrane region" description="Helical" evidence="6">
    <location>
        <begin position="113"/>
        <end position="140"/>
    </location>
</feature>
<dbReference type="EMBL" id="AVCK01000020">
    <property type="protein sequence ID" value="KFN46051.1"/>
    <property type="molecule type" value="Genomic_DNA"/>
</dbReference>
<accession>A0A091B2Y6</accession>
<feature type="transmembrane region" description="Helical" evidence="6">
    <location>
        <begin position="174"/>
        <end position="198"/>
    </location>
</feature>
<dbReference type="RefSeq" id="WP_034212412.1">
    <property type="nucleotide sequence ID" value="NZ_AVCK01000020.1"/>
</dbReference>
<keyword evidence="3 6" id="KW-0812">Transmembrane</keyword>
<evidence type="ECO:0000313" key="8">
    <source>
        <dbReference type="Proteomes" id="UP000029393"/>
    </source>
</evidence>
<feature type="transmembrane region" description="Helical" evidence="6">
    <location>
        <begin position="205"/>
        <end position="227"/>
    </location>
</feature>